<proteinExistence type="predicted"/>
<accession>A0A4Y7LBF8</accession>
<evidence type="ECO:0000313" key="2">
    <source>
        <dbReference type="Proteomes" id="UP000316621"/>
    </source>
</evidence>
<dbReference type="Proteomes" id="UP000316621">
    <property type="component" value="Chromosome 10"/>
</dbReference>
<name>A0A4Y7LBF8_PAPSO</name>
<dbReference type="AlphaFoldDB" id="A0A4Y7LBF8"/>
<sequence length="411" mass="47987">MKDLLQEFRTWDTFEDMEKGFCGYLSQLPELPQKTEVRDQEKLIKDMKHPYVVDLPCFEELFSYKQKSSFELYREVVAENKRRMMFYKVDEQRVRDLQAKLQEAEDKCTPLFRQLKQLGAVRGCVKCSIRSLELDLDSRSKPSFGYAEQIEFMRKTLVGDKERCVGAIARLRPCQVSCSFQRKEGKLQFNSSFPHGGDIPSNASKKQFFLLKDNRVKRYYENNEKISIITTYLFSKKSIAYKNCEDLVIHCAHVRKSISCNIVINGRFIQVAIYLRLPKALFTCKDCVYNNPLEDQACYNTLNNYIAHLISFLEDQYNPLTKKDDPEGLIVGEMEFALNQAWSPIGRLIIKKTSNPKVFIIRFTNASDFAAAVYSIPNRVRGKLLTMRLWTIESKIEEIDFNDQDRWINST</sequence>
<keyword evidence="2" id="KW-1185">Reference proteome</keyword>
<gene>
    <name evidence="1" type="ORF">C5167_044204</name>
</gene>
<protein>
    <recommendedName>
        <fullName evidence="3">DUF4283 domain-containing protein</fullName>
    </recommendedName>
</protein>
<evidence type="ECO:0008006" key="3">
    <source>
        <dbReference type="Google" id="ProtNLM"/>
    </source>
</evidence>
<dbReference type="EMBL" id="CM010724">
    <property type="protein sequence ID" value="RZC81621.1"/>
    <property type="molecule type" value="Genomic_DNA"/>
</dbReference>
<evidence type="ECO:0000313" key="1">
    <source>
        <dbReference type="EMBL" id="RZC81621.1"/>
    </source>
</evidence>
<dbReference type="Gramene" id="RZC81621">
    <property type="protein sequence ID" value="RZC81621"/>
    <property type="gene ID" value="C5167_044204"/>
</dbReference>
<reference evidence="1 2" key="1">
    <citation type="journal article" date="2018" name="Science">
        <title>The opium poppy genome and morphinan production.</title>
        <authorList>
            <person name="Guo L."/>
            <person name="Winzer T."/>
            <person name="Yang X."/>
            <person name="Li Y."/>
            <person name="Ning Z."/>
            <person name="He Z."/>
            <person name="Teodor R."/>
            <person name="Lu Y."/>
            <person name="Bowser T.A."/>
            <person name="Graham I.A."/>
            <person name="Ye K."/>
        </authorList>
    </citation>
    <scope>NUCLEOTIDE SEQUENCE [LARGE SCALE GENOMIC DNA]</scope>
    <source>
        <strain evidence="2">cv. HN1</strain>
        <tissue evidence="1">Leaves</tissue>
    </source>
</reference>
<organism evidence="1 2">
    <name type="scientific">Papaver somniferum</name>
    <name type="common">Opium poppy</name>
    <dbReference type="NCBI Taxonomy" id="3469"/>
    <lineage>
        <taxon>Eukaryota</taxon>
        <taxon>Viridiplantae</taxon>
        <taxon>Streptophyta</taxon>
        <taxon>Embryophyta</taxon>
        <taxon>Tracheophyta</taxon>
        <taxon>Spermatophyta</taxon>
        <taxon>Magnoliopsida</taxon>
        <taxon>Ranunculales</taxon>
        <taxon>Papaveraceae</taxon>
        <taxon>Papaveroideae</taxon>
        <taxon>Papaver</taxon>
    </lineage>
</organism>